<proteinExistence type="predicted"/>
<dbReference type="Pfam" id="PF18962">
    <property type="entry name" value="Por_Secre_tail"/>
    <property type="match status" value="1"/>
</dbReference>
<reference evidence="3 4" key="1">
    <citation type="submission" date="2020-10" db="EMBL/GenBank/DDBJ databases">
        <title>Connecting structure to function with the recovery of over 1000 high-quality activated sludge metagenome-assembled genomes encoding full-length rRNA genes using long-read sequencing.</title>
        <authorList>
            <person name="Singleton C.M."/>
            <person name="Petriglieri F."/>
            <person name="Kristensen J.M."/>
            <person name="Kirkegaard R.H."/>
            <person name="Michaelsen T.Y."/>
            <person name="Andersen M.H."/>
            <person name="Karst S.M."/>
            <person name="Dueholm M.S."/>
            <person name="Nielsen P.H."/>
            <person name="Albertsen M."/>
        </authorList>
    </citation>
    <scope>NUCLEOTIDE SEQUENCE [LARGE SCALE GENOMIC DNA]</scope>
    <source>
        <strain evidence="3">Ribe_18-Q3-R11-54_MAXAC.273</strain>
    </source>
</reference>
<comment type="caution">
    <text evidence="3">The sequence shown here is derived from an EMBL/GenBank/DDBJ whole genome shotgun (WGS) entry which is preliminary data.</text>
</comment>
<name>A0A9D7SVE1_9BACT</name>
<evidence type="ECO:0000256" key="1">
    <source>
        <dbReference type="SAM" id="MobiDB-lite"/>
    </source>
</evidence>
<evidence type="ECO:0000313" key="4">
    <source>
        <dbReference type="Proteomes" id="UP000808337"/>
    </source>
</evidence>
<organism evidence="3 4">
    <name type="scientific">Candidatus Opimibacter skivensis</name>
    <dbReference type="NCBI Taxonomy" id="2982028"/>
    <lineage>
        <taxon>Bacteria</taxon>
        <taxon>Pseudomonadati</taxon>
        <taxon>Bacteroidota</taxon>
        <taxon>Saprospiria</taxon>
        <taxon>Saprospirales</taxon>
        <taxon>Saprospiraceae</taxon>
        <taxon>Candidatus Opimibacter</taxon>
    </lineage>
</organism>
<accession>A0A9D7SVE1</accession>
<feature type="domain" description="Secretion system C-terminal sorting" evidence="2">
    <location>
        <begin position="542"/>
        <end position="620"/>
    </location>
</feature>
<dbReference type="EMBL" id="JADKGY010000008">
    <property type="protein sequence ID" value="MBK9982806.1"/>
    <property type="molecule type" value="Genomic_DNA"/>
</dbReference>
<dbReference type="AlphaFoldDB" id="A0A9D7SVE1"/>
<dbReference type="InterPro" id="IPR026444">
    <property type="entry name" value="Secre_tail"/>
</dbReference>
<feature type="compositionally biased region" description="Polar residues" evidence="1">
    <location>
        <begin position="110"/>
        <end position="120"/>
    </location>
</feature>
<dbReference type="Proteomes" id="UP000808337">
    <property type="component" value="Unassembled WGS sequence"/>
</dbReference>
<evidence type="ECO:0000313" key="3">
    <source>
        <dbReference type="EMBL" id="MBK9982806.1"/>
    </source>
</evidence>
<evidence type="ECO:0000259" key="2">
    <source>
        <dbReference type="Pfam" id="PF18962"/>
    </source>
</evidence>
<dbReference type="NCBIfam" id="TIGR04183">
    <property type="entry name" value="Por_Secre_tail"/>
    <property type="match status" value="1"/>
</dbReference>
<gene>
    <name evidence="3" type="ORF">IPP15_10360</name>
</gene>
<dbReference type="Gene3D" id="2.60.40.4070">
    <property type="match status" value="1"/>
</dbReference>
<sequence>MKKLIIVALLVIAYINLNAQFKKAEIPSSAKVISRGTKSKEYHALLLGEITPVSIDLSWKPVLSNISIEHHSEFDQKLELIKRQKTQLKLNNLFQPDEETSSSRGGGSPTVGSNFPGNANTGTSPLDNSLAISNGGRIVSVANASIEFYNTNGSMTFSNKIDVFFNDPTITDICDPVVIYDSGADKFIFFAQECSGSPDNTNLLICFSKTNNPSGGWWKYKLTGDPTSSSTWFDYPKLAVSTNELYITGNSFSQSGNFREALLYQIEKNNGFTGGNINWQYWNEIDGNPFTLLPVSYGQQGNYGPGCYLVATESSGSSSIELYDLTDDMSSSSEQLNHYTISTAAYSPAGDGLQFGTSTGLDNGDCRVLSGFYLNGIIHFVFHSDYSNGYNGINYNRLDVNSQTDVHSMFGLDGYEYSYPAVASFASTENDKSVMIGFGRTASTIYPEIRVVFCDQNMNWGNSTLVRIGDGFSDYTASGGDTERWGDYTGIHRKHNNSTPTVWMSGMYGTTSNDWATWIAEITGSGSMTGIETVNNDSKFRVYPNPAYQEFKTEFELAANAKITIAIYDDQGKLVKSLFNGSGISGKNQFTFNTSNLRPGTYFISINSNNQLLKNEKIIIAD</sequence>
<protein>
    <submittedName>
        <fullName evidence="3">T9SS type A sorting domain-containing protein</fullName>
    </submittedName>
</protein>
<feature type="region of interest" description="Disordered" evidence="1">
    <location>
        <begin position="94"/>
        <end position="120"/>
    </location>
</feature>